<protein>
    <recommendedName>
        <fullName evidence="2">CABIT domain-containing protein</fullName>
    </recommendedName>
</protein>
<keyword evidence="5" id="KW-1185">Reference proteome</keyword>
<reference evidence="4 5" key="1">
    <citation type="journal article" date="2014" name="Nat. Genet.">
        <title>Genome and transcriptome of the porcine whipworm Trichuris suis.</title>
        <authorList>
            <person name="Jex A.R."/>
            <person name="Nejsum P."/>
            <person name="Schwarz E.M."/>
            <person name="Hu L."/>
            <person name="Young N.D."/>
            <person name="Hall R.S."/>
            <person name="Korhonen P.K."/>
            <person name="Liao S."/>
            <person name="Thamsborg S."/>
            <person name="Xia J."/>
            <person name="Xu P."/>
            <person name="Wang S."/>
            <person name="Scheerlinck J.P."/>
            <person name="Hofmann A."/>
            <person name="Sternberg P.W."/>
            <person name="Wang J."/>
            <person name="Gasser R.B."/>
        </authorList>
    </citation>
    <scope>NUCLEOTIDE SEQUENCE [LARGE SCALE GENOMIC DNA]</scope>
    <source>
        <strain evidence="4">DCEP-RM93F</strain>
        <strain evidence="3">DCEP-RM93M</strain>
    </source>
</reference>
<accession>A0A085MZW1</accession>
<dbReference type="InterPro" id="IPR052281">
    <property type="entry name" value="GAREM"/>
</dbReference>
<evidence type="ECO:0000313" key="5">
    <source>
        <dbReference type="Proteomes" id="UP000030764"/>
    </source>
</evidence>
<dbReference type="PANTHER" id="PTHR14454:SF11">
    <property type="entry name" value="SERRANO, ISOFORM F"/>
    <property type="match status" value="1"/>
</dbReference>
<evidence type="ECO:0000313" key="4">
    <source>
        <dbReference type="EMBL" id="KFD62757.1"/>
    </source>
</evidence>
<feature type="domain" description="CABIT" evidence="2">
    <location>
        <begin position="38"/>
        <end position="283"/>
    </location>
</feature>
<keyword evidence="1" id="KW-0597">Phosphoprotein</keyword>
<dbReference type="Proteomes" id="UP000030764">
    <property type="component" value="Unassembled WGS sequence"/>
</dbReference>
<name>A0A085MZW1_9BILA</name>
<organism evidence="4">
    <name type="scientific">Trichuris suis</name>
    <name type="common">pig whipworm</name>
    <dbReference type="NCBI Taxonomy" id="68888"/>
    <lineage>
        <taxon>Eukaryota</taxon>
        <taxon>Metazoa</taxon>
        <taxon>Ecdysozoa</taxon>
        <taxon>Nematoda</taxon>
        <taxon>Enoplea</taxon>
        <taxon>Dorylaimia</taxon>
        <taxon>Trichinellida</taxon>
        <taxon>Trichuridae</taxon>
        <taxon>Trichuris</taxon>
    </lineage>
</organism>
<feature type="non-terminal residue" evidence="4">
    <location>
        <position position="579"/>
    </location>
</feature>
<dbReference type="Proteomes" id="UP000030758">
    <property type="component" value="Unassembled WGS sequence"/>
</dbReference>
<proteinExistence type="predicted"/>
<gene>
    <name evidence="3" type="ORF">M513_05160</name>
    <name evidence="4" type="ORF">M514_05160</name>
</gene>
<dbReference type="InterPro" id="IPR025946">
    <property type="entry name" value="CABIT_dom"/>
</dbReference>
<evidence type="ECO:0000313" key="3">
    <source>
        <dbReference type="EMBL" id="KFD53893.1"/>
    </source>
</evidence>
<sequence>MKVLNLSNASVPSTLLAAVKWDVENASFLQDFVERYPLPHLALVTKGQYLDVGLPNMTNPMLKPYLLTYAKETQLKILGQVIKMKDNKPVGLSCLKVAIPAEYRGFFEILSEDGHATKSLESVSELSENCVDLCLVRQRCKAYLPDKDGELKNLCRSRAVKAGEILTVVGRFYLKGTPFLRCFDESGCSLFFKMRQKAKFSPIAKRNAISGVHTIANLCAKRLPLTVRLIYGSCPNEVYKHSGTTQPVIRLQCALHEQLLLAYCLQKPEGQILTIPLNAHIKLAPAINHPQIIVHPEFKELCNWCAKVAPSFLSCISLVTDEQLLHSLAKEEKYPRDNVSLDLPSESNDEEIDQLYDYIRGDFQRHENTAKGRKFESGVHYQGRPLLEPLTDDRRRLKEFKSSMQQMEQERLHSRHTRLYSAPGLKRGISSYQFKDASIHFHSTPDGGSHEVASHTYLAGLPSNYSICGSRSQQWLGMGQRSGPGCPNCRPSQSSRMRPTSLFIPETSPFFQCAVPPLHACQPTAASYNHVEYYNSRQPIPCFNKTYMPYTGSQFFAQSYPQVCLRQKFCFPGVYSYEL</sequence>
<dbReference type="EMBL" id="KL367588">
    <property type="protein sequence ID" value="KFD62757.1"/>
    <property type="molecule type" value="Genomic_DNA"/>
</dbReference>
<dbReference type="EMBL" id="KL363212">
    <property type="protein sequence ID" value="KFD53893.1"/>
    <property type="molecule type" value="Genomic_DNA"/>
</dbReference>
<dbReference type="PANTHER" id="PTHR14454">
    <property type="entry name" value="GRB2-ASSOCIATED AND REGULATOR OF MAPK PROTEIN FAMILY MEMBER"/>
    <property type="match status" value="1"/>
</dbReference>
<dbReference type="AlphaFoldDB" id="A0A085MZW1"/>
<evidence type="ECO:0000256" key="1">
    <source>
        <dbReference type="ARBA" id="ARBA00022553"/>
    </source>
</evidence>
<evidence type="ECO:0000259" key="2">
    <source>
        <dbReference type="Pfam" id="PF12736"/>
    </source>
</evidence>
<dbReference type="Pfam" id="PF12736">
    <property type="entry name" value="CABIT"/>
    <property type="match status" value="1"/>
</dbReference>